<dbReference type="AlphaFoldDB" id="A0A6G1HFI6"/>
<dbReference type="Proteomes" id="UP000800041">
    <property type="component" value="Unassembled WGS sequence"/>
</dbReference>
<gene>
    <name evidence="1" type="ORF">K402DRAFT_70147</name>
</gene>
<reference evidence="1" key="1">
    <citation type="journal article" date="2020" name="Stud. Mycol.">
        <title>101 Dothideomycetes genomes: a test case for predicting lifestyles and emergence of pathogens.</title>
        <authorList>
            <person name="Haridas S."/>
            <person name="Albert R."/>
            <person name="Binder M."/>
            <person name="Bloem J."/>
            <person name="Labutti K."/>
            <person name="Salamov A."/>
            <person name="Andreopoulos B."/>
            <person name="Baker S."/>
            <person name="Barry K."/>
            <person name="Bills G."/>
            <person name="Bluhm B."/>
            <person name="Cannon C."/>
            <person name="Castanera R."/>
            <person name="Culley D."/>
            <person name="Daum C."/>
            <person name="Ezra D."/>
            <person name="Gonzalez J."/>
            <person name="Henrissat B."/>
            <person name="Kuo A."/>
            <person name="Liang C."/>
            <person name="Lipzen A."/>
            <person name="Lutzoni F."/>
            <person name="Magnuson J."/>
            <person name="Mondo S."/>
            <person name="Nolan M."/>
            <person name="Ohm R."/>
            <person name="Pangilinan J."/>
            <person name="Park H.-J."/>
            <person name="Ramirez L."/>
            <person name="Alfaro M."/>
            <person name="Sun H."/>
            <person name="Tritt A."/>
            <person name="Yoshinaga Y."/>
            <person name="Zwiers L.-H."/>
            <person name="Turgeon B."/>
            <person name="Goodwin S."/>
            <person name="Spatafora J."/>
            <person name="Crous P."/>
            <person name="Grigoriev I."/>
        </authorList>
    </citation>
    <scope>NUCLEOTIDE SEQUENCE</scope>
    <source>
        <strain evidence="1">CBS 113979</strain>
    </source>
</reference>
<evidence type="ECO:0000313" key="1">
    <source>
        <dbReference type="EMBL" id="KAF1991812.1"/>
    </source>
</evidence>
<accession>A0A6G1HFI6</accession>
<name>A0A6G1HFI6_9PEZI</name>
<evidence type="ECO:0000313" key="2">
    <source>
        <dbReference type="Proteomes" id="UP000800041"/>
    </source>
</evidence>
<protein>
    <submittedName>
        <fullName evidence="1">Uncharacterized protein</fullName>
    </submittedName>
</protein>
<sequence>MPSRCPRESGALATSLRLVIRAFLVAARSRAHAFLPFFLWPHLNLDLLPTTCPLPPPSTFKLITLSFVPHVTHRLHPSSRASQPRVHATDWVISETLGLFGEALRPTL</sequence>
<keyword evidence="2" id="KW-1185">Reference proteome</keyword>
<dbReference type="EMBL" id="ML977138">
    <property type="protein sequence ID" value="KAF1991812.1"/>
    <property type="molecule type" value="Genomic_DNA"/>
</dbReference>
<organism evidence="1 2">
    <name type="scientific">Aulographum hederae CBS 113979</name>
    <dbReference type="NCBI Taxonomy" id="1176131"/>
    <lineage>
        <taxon>Eukaryota</taxon>
        <taxon>Fungi</taxon>
        <taxon>Dikarya</taxon>
        <taxon>Ascomycota</taxon>
        <taxon>Pezizomycotina</taxon>
        <taxon>Dothideomycetes</taxon>
        <taxon>Pleosporomycetidae</taxon>
        <taxon>Aulographales</taxon>
        <taxon>Aulographaceae</taxon>
    </lineage>
</organism>
<proteinExistence type="predicted"/>